<dbReference type="PANTHER" id="PTHR30203:SF30">
    <property type="entry name" value="OUTER MEMBRANE PROTEIN-RELATED"/>
    <property type="match status" value="1"/>
</dbReference>
<organism evidence="3 4">
    <name type="scientific">Acidihalobacter yilgarnensis</name>
    <dbReference type="NCBI Taxonomy" id="2819280"/>
    <lineage>
        <taxon>Bacteria</taxon>
        <taxon>Pseudomonadati</taxon>
        <taxon>Pseudomonadota</taxon>
        <taxon>Gammaproteobacteria</taxon>
        <taxon>Chromatiales</taxon>
        <taxon>Ectothiorhodospiraceae</taxon>
        <taxon>Acidihalobacter</taxon>
    </lineage>
</organism>
<name>A0A1D8IR22_9GAMM</name>
<dbReference type="Proteomes" id="UP000095401">
    <property type="component" value="Chromosome"/>
</dbReference>
<feature type="chain" id="PRO_5009108415" description="Transporter" evidence="2">
    <location>
        <begin position="21"/>
        <end position="456"/>
    </location>
</feature>
<reference evidence="4" key="1">
    <citation type="submission" date="2016-09" db="EMBL/GenBank/DDBJ databases">
        <title>Acidihalobacter prosperus F5.</title>
        <authorList>
            <person name="Khaleque H.N."/>
            <person name="Ramsay J.P."/>
            <person name="Kaksonen A.H."/>
            <person name="Boxall N.J."/>
            <person name="Watkin E.L.J."/>
        </authorList>
    </citation>
    <scope>NUCLEOTIDE SEQUENCE [LARGE SCALE GENOMIC DNA]</scope>
    <source>
        <strain evidence="4">F5</strain>
    </source>
</reference>
<dbReference type="Pfam" id="PF02321">
    <property type="entry name" value="OEP"/>
    <property type="match status" value="2"/>
</dbReference>
<dbReference type="PANTHER" id="PTHR30203">
    <property type="entry name" value="OUTER MEMBRANE CATION EFFLUX PROTEIN"/>
    <property type="match status" value="1"/>
</dbReference>
<accession>A0A1D8IR22</accession>
<protein>
    <recommendedName>
        <fullName evidence="5">Transporter</fullName>
    </recommendedName>
</protein>
<evidence type="ECO:0000313" key="3">
    <source>
        <dbReference type="EMBL" id="AOU98845.1"/>
    </source>
</evidence>
<dbReference type="Gene3D" id="1.20.1600.10">
    <property type="entry name" value="Outer membrane efflux proteins (OEP)"/>
    <property type="match status" value="1"/>
</dbReference>
<evidence type="ECO:0000256" key="2">
    <source>
        <dbReference type="SAM" id="SignalP"/>
    </source>
</evidence>
<dbReference type="InterPro" id="IPR010131">
    <property type="entry name" value="MdtP/NodT-like"/>
</dbReference>
<dbReference type="KEGG" id="aprs:BI364_13535"/>
<evidence type="ECO:0000256" key="1">
    <source>
        <dbReference type="ARBA" id="ARBA00007613"/>
    </source>
</evidence>
<dbReference type="SUPFAM" id="SSF56954">
    <property type="entry name" value="Outer membrane efflux proteins (OEP)"/>
    <property type="match status" value="1"/>
</dbReference>
<sequence length="456" mass="50612">MACVLLLSGCATFHAHPLTAGTSAATLQQRSLQSSDLRDYLARHDINVTRWPLQQWSVASLVLVARYYDPNLAIARDHWFKAIAAERTAATYPNPSVSLTPLYTTNAPVNISPWTVDIGAALRLITAGKHGDRIAVARAHVEAARYTFMQAEWTTDAQVKNAWLDLVTARRRQLLLEARVEDTRALFDADTAAVNAGQSPPFDAFATKRLWNKAMNAVVTGRAATARAQQALANAIGIPDGRLAKIRISATDRISRPRSLPPESQLQTFVLTQRADVRADVLRYAASQFRLKLAIAQQYPSITVGPGYRWDQGAHRWSLGFSLILPVFNQNQGPIAEARAQRTLRADQLRALQLELISQLKNAVTTYRTAQRMLELALQRLRDDQKQVRDDHTALTHGQIARTTWLRARIALVQGELDVIDAHAQLLHARLRIATLIEHPLGSDAAPNSKRLHAMS</sequence>
<keyword evidence="2" id="KW-0732">Signal</keyword>
<dbReference type="InterPro" id="IPR003423">
    <property type="entry name" value="OMP_efflux"/>
</dbReference>
<dbReference type="EMBL" id="CP017415">
    <property type="protein sequence ID" value="AOU98845.1"/>
    <property type="molecule type" value="Genomic_DNA"/>
</dbReference>
<keyword evidence="4" id="KW-1185">Reference proteome</keyword>
<comment type="similarity">
    <text evidence="1">Belongs to the outer membrane factor (OMF) (TC 1.B.17) family.</text>
</comment>
<gene>
    <name evidence="3" type="ORF">BI364_13535</name>
</gene>
<dbReference type="GO" id="GO:0015562">
    <property type="term" value="F:efflux transmembrane transporter activity"/>
    <property type="evidence" value="ECO:0007669"/>
    <property type="project" value="InterPro"/>
</dbReference>
<feature type="signal peptide" evidence="2">
    <location>
        <begin position="1"/>
        <end position="20"/>
    </location>
</feature>
<evidence type="ECO:0000313" key="4">
    <source>
        <dbReference type="Proteomes" id="UP000095401"/>
    </source>
</evidence>
<evidence type="ECO:0008006" key="5">
    <source>
        <dbReference type="Google" id="ProtNLM"/>
    </source>
</evidence>
<proteinExistence type="inferred from homology"/>
<dbReference type="AlphaFoldDB" id="A0A1D8IR22"/>